<accession>A0A9X1FA98</accession>
<proteinExistence type="predicted"/>
<reference evidence="2" key="1">
    <citation type="submission" date="2021-04" db="EMBL/GenBank/DDBJ databases">
        <authorList>
            <person name="Pira H."/>
            <person name="Risdian C."/>
            <person name="Wink J."/>
        </authorList>
    </citation>
    <scope>NUCLEOTIDE SEQUENCE</scope>
    <source>
        <strain evidence="2">WHY3</strain>
    </source>
</reference>
<feature type="chain" id="PRO_5040929117" description="Long-chain fatty acid transport protein" evidence="1">
    <location>
        <begin position="20"/>
        <end position="440"/>
    </location>
</feature>
<dbReference type="Proteomes" id="UP001138894">
    <property type="component" value="Unassembled WGS sequence"/>
</dbReference>
<keyword evidence="3" id="KW-1185">Reference proteome</keyword>
<evidence type="ECO:0000313" key="3">
    <source>
        <dbReference type="Proteomes" id="UP001138894"/>
    </source>
</evidence>
<dbReference type="AlphaFoldDB" id="A0A9X1FA98"/>
<organism evidence="2 3">
    <name type="scientific">Winogradskyella luteola</name>
    <dbReference type="NCBI Taxonomy" id="2828330"/>
    <lineage>
        <taxon>Bacteria</taxon>
        <taxon>Pseudomonadati</taxon>
        <taxon>Bacteroidota</taxon>
        <taxon>Flavobacteriia</taxon>
        <taxon>Flavobacteriales</taxon>
        <taxon>Flavobacteriaceae</taxon>
        <taxon>Winogradskyella</taxon>
    </lineage>
</organism>
<gene>
    <name evidence="2" type="ORF">KCG49_08785</name>
</gene>
<evidence type="ECO:0008006" key="4">
    <source>
        <dbReference type="Google" id="ProtNLM"/>
    </source>
</evidence>
<feature type="signal peptide" evidence="1">
    <location>
        <begin position="1"/>
        <end position="19"/>
    </location>
</feature>
<dbReference type="RefSeq" id="WP_218545929.1">
    <property type="nucleotide sequence ID" value="NZ_JAGSPD010000006.1"/>
</dbReference>
<sequence>MIKRLIVICITIIGSTAFAQQGTASPYSFYGIGSLKYKGTVENRSMGGIGVYIDSVHVNLRNPAAYVGKNIDAGPFDGESRPVKFTVAGTMSDVTLKGDFGETETNTSTFDYLALSVPVGRFGFGFGLLPYTSVGYKLDDTNDDDNLANRFSGEGGVNKVFAGFGYQISNKLSAGVDIQYNFGNIQNTAIALEYNSEGELVQYQTREFNRSDLSGVNFNFGLAYKTMVSDKLELSATLAYAPETKLNSENERTFSTVSLDQNTFDVIRIFQTEEANLESQNLDRTELTLPSRLAIGAGIGKPRSWFVGAEFTTQNTSEFSNPVFNNTNASYENASQIAIGGFYIPNYNAFSGYLKRVVYRAGFNYGNTGLVINDESINEFGISFGLGLPVGDRNLFSNANFGFEIGKRGTTNQNLVEENFINFNLSLSLNARWFRQRKYN</sequence>
<keyword evidence="1" id="KW-0732">Signal</keyword>
<comment type="caution">
    <text evidence="2">The sequence shown here is derived from an EMBL/GenBank/DDBJ whole genome shotgun (WGS) entry which is preliminary data.</text>
</comment>
<dbReference type="EMBL" id="JAGSPD010000006">
    <property type="protein sequence ID" value="MBV7269283.1"/>
    <property type="molecule type" value="Genomic_DNA"/>
</dbReference>
<name>A0A9X1FA98_9FLAO</name>
<evidence type="ECO:0000256" key="1">
    <source>
        <dbReference type="SAM" id="SignalP"/>
    </source>
</evidence>
<protein>
    <recommendedName>
        <fullName evidence="4">Long-chain fatty acid transport protein</fullName>
    </recommendedName>
</protein>
<evidence type="ECO:0000313" key="2">
    <source>
        <dbReference type="EMBL" id="MBV7269283.1"/>
    </source>
</evidence>